<evidence type="ECO:0000259" key="5">
    <source>
        <dbReference type="Pfam" id="PF07859"/>
    </source>
</evidence>
<feature type="region of interest" description="Disordered" evidence="4">
    <location>
        <begin position="243"/>
        <end position="270"/>
    </location>
</feature>
<feature type="active site" evidence="3">
    <location>
        <position position="176"/>
    </location>
</feature>
<evidence type="ECO:0000313" key="6">
    <source>
        <dbReference type="EMBL" id="ANH22682.1"/>
    </source>
</evidence>
<sequence>MEPSTSEDQLAAGFIIDERDSRHVLTRILQFVLKPLKPRLMQAKKLPDDATRLTATRRCRRHCQNTEREIDGVWIYELRKRRRSDREQDASESSPPRQRILYYAGGGWQMPPSDHHWAFCTELVRRLENTCVTLVSYPLAPKAPVSVAFPRIEKVYKELLLESTKAGESLVVAGDSSGGNIALCVVAWTLRFQDSQPAKPPVAVLVISPTTDLRHDMEAIKRVDKHDPIHTYQSILDTAKAWCPGPVSPERGQVDDDDKDNDYDGSPAARTKGVADGADWGFEDPRVSPIQADLSYLVRHGVSVHGVTGSYDVLEPEAIAFRDKCQRHGVAGHWLSWHGQMHCFPLTFRYKLKEGREGLEWIIRLLRQQQSQTTHTLEQLK</sequence>
<keyword evidence="2" id="KW-0378">Hydrolase</keyword>
<comment type="similarity">
    <text evidence="1">Belongs to the 'GDXG' lipolytic enzyme family.</text>
</comment>
<proteinExistence type="inferred from homology"/>
<organism evidence="6">
    <name type="scientific">Hypocrella siamensis</name>
    <dbReference type="NCBI Taxonomy" id="696354"/>
    <lineage>
        <taxon>Eukaryota</taxon>
        <taxon>Fungi</taxon>
        <taxon>Dikarya</taxon>
        <taxon>Ascomycota</taxon>
        <taxon>Pezizomycotina</taxon>
        <taxon>Sordariomycetes</taxon>
        <taxon>Hypocreomycetidae</taxon>
        <taxon>Hypocreales</taxon>
        <taxon>Clavicipitaceae</taxon>
        <taxon>Hypocrella</taxon>
    </lineage>
</organism>
<protein>
    <recommendedName>
        <fullName evidence="5">Alpha/beta hydrolase fold-3 domain-containing protein</fullName>
    </recommendedName>
</protein>
<dbReference type="PROSITE" id="PS01174">
    <property type="entry name" value="LIPASE_GDXG_SER"/>
    <property type="match status" value="1"/>
</dbReference>
<dbReference type="AlphaFoldDB" id="A0A173G928"/>
<reference evidence="6" key="1">
    <citation type="journal article" date="2016" name="BMC Genomics">
        <title>Genome sequence and comparative analysis of clavicipitaceous insect-pathogenic fungus Aschersonia badia with Metarhizium spp.</title>
        <authorList>
            <person name="Agrawal Y."/>
            <person name="Narwani T."/>
            <person name="Subramanian S."/>
        </authorList>
    </citation>
    <scope>NUCLEOTIDE SEQUENCE</scope>
    <source>
        <strain evidence="6">MTCC 10142</strain>
    </source>
</reference>
<dbReference type="SUPFAM" id="SSF53474">
    <property type="entry name" value="alpha/beta-Hydrolases"/>
    <property type="match status" value="1"/>
</dbReference>
<dbReference type="InterPro" id="IPR033140">
    <property type="entry name" value="Lipase_GDXG_put_SER_AS"/>
</dbReference>
<dbReference type="EMBL" id="KU202445">
    <property type="protein sequence ID" value="ANH22682.1"/>
    <property type="molecule type" value="Genomic_DNA"/>
</dbReference>
<dbReference type="PANTHER" id="PTHR48081:SF8">
    <property type="entry name" value="ALPHA_BETA HYDROLASE FOLD-3 DOMAIN-CONTAINING PROTEIN-RELATED"/>
    <property type="match status" value="1"/>
</dbReference>
<dbReference type="InterPro" id="IPR050300">
    <property type="entry name" value="GDXG_lipolytic_enzyme"/>
</dbReference>
<dbReference type="InterPro" id="IPR013094">
    <property type="entry name" value="AB_hydrolase_3"/>
</dbReference>
<accession>A0A173G928</accession>
<evidence type="ECO:0000256" key="2">
    <source>
        <dbReference type="ARBA" id="ARBA00022801"/>
    </source>
</evidence>
<evidence type="ECO:0000256" key="4">
    <source>
        <dbReference type="SAM" id="MobiDB-lite"/>
    </source>
</evidence>
<feature type="domain" description="Alpha/beta hydrolase fold-3" evidence="5">
    <location>
        <begin position="100"/>
        <end position="244"/>
    </location>
</feature>
<evidence type="ECO:0000256" key="3">
    <source>
        <dbReference type="PROSITE-ProRule" id="PRU10038"/>
    </source>
</evidence>
<dbReference type="Gene3D" id="3.40.50.1820">
    <property type="entry name" value="alpha/beta hydrolase"/>
    <property type="match status" value="1"/>
</dbReference>
<dbReference type="InterPro" id="IPR029058">
    <property type="entry name" value="AB_hydrolase_fold"/>
</dbReference>
<feature type="non-terminal residue" evidence="6">
    <location>
        <position position="381"/>
    </location>
</feature>
<dbReference type="GO" id="GO:0016787">
    <property type="term" value="F:hydrolase activity"/>
    <property type="evidence" value="ECO:0007669"/>
    <property type="project" value="UniProtKB-KW"/>
</dbReference>
<dbReference type="PANTHER" id="PTHR48081">
    <property type="entry name" value="AB HYDROLASE SUPERFAMILY PROTEIN C4A8.06C"/>
    <property type="match status" value="1"/>
</dbReference>
<evidence type="ECO:0000256" key="1">
    <source>
        <dbReference type="ARBA" id="ARBA00010515"/>
    </source>
</evidence>
<dbReference type="Pfam" id="PF07859">
    <property type="entry name" value="Abhydrolase_3"/>
    <property type="match status" value="1"/>
</dbReference>
<name>A0A173G928_9HYPO</name>